<evidence type="ECO:0000313" key="6">
    <source>
        <dbReference type="EMBL" id="TNV11931.1"/>
    </source>
</evidence>
<evidence type="ECO:0000313" key="7">
    <source>
        <dbReference type="Proteomes" id="UP000312784"/>
    </source>
</evidence>
<dbReference type="SMART" id="SM00346">
    <property type="entry name" value="HTH_ICLR"/>
    <property type="match status" value="1"/>
</dbReference>
<dbReference type="InterPro" id="IPR029016">
    <property type="entry name" value="GAF-like_dom_sf"/>
</dbReference>
<dbReference type="Pfam" id="PF01614">
    <property type="entry name" value="IclR_C"/>
    <property type="match status" value="1"/>
</dbReference>
<name>A0ABY2Y2U8_9HYPH</name>
<keyword evidence="2" id="KW-0238">DNA-binding</keyword>
<evidence type="ECO:0000259" key="5">
    <source>
        <dbReference type="PROSITE" id="PS51078"/>
    </source>
</evidence>
<dbReference type="InterPro" id="IPR014757">
    <property type="entry name" value="Tscrpt_reg_IclR_C"/>
</dbReference>
<evidence type="ECO:0000256" key="2">
    <source>
        <dbReference type="ARBA" id="ARBA00023125"/>
    </source>
</evidence>
<protein>
    <submittedName>
        <fullName evidence="6">IclR family transcriptional regulator</fullName>
    </submittedName>
</protein>
<evidence type="ECO:0000256" key="1">
    <source>
        <dbReference type="ARBA" id="ARBA00023015"/>
    </source>
</evidence>
<dbReference type="PROSITE" id="PS51077">
    <property type="entry name" value="HTH_ICLR"/>
    <property type="match status" value="1"/>
</dbReference>
<dbReference type="InterPro" id="IPR050707">
    <property type="entry name" value="HTH_MetabolicPath_Reg"/>
</dbReference>
<evidence type="ECO:0000259" key="4">
    <source>
        <dbReference type="PROSITE" id="PS51077"/>
    </source>
</evidence>
<dbReference type="Proteomes" id="UP000312784">
    <property type="component" value="Unassembled WGS sequence"/>
</dbReference>
<dbReference type="PROSITE" id="PS51078">
    <property type="entry name" value="ICLR_ED"/>
    <property type="match status" value="1"/>
</dbReference>
<evidence type="ECO:0000256" key="3">
    <source>
        <dbReference type="ARBA" id="ARBA00023163"/>
    </source>
</evidence>
<keyword evidence="3" id="KW-0804">Transcription</keyword>
<dbReference type="InterPro" id="IPR005471">
    <property type="entry name" value="Tscrpt_reg_IclR_N"/>
</dbReference>
<keyword evidence="1" id="KW-0805">Transcription regulation</keyword>
<proteinExistence type="predicted"/>
<dbReference type="Pfam" id="PF09339">
    <property type="entry name" value="HTH_IclR"/>
    <property type="match status" value="1"/>
</dbReference>
<feature type="domain" description="IclR-ED" evidence="5">
    <location>
        <begin position="101"/>
        <end position="284"/>
    </location>
</feature>
<keyword evidence="7" id="KW-1185">Reference proteome</keyword>
<dbReference type="EMBL" id="VEWL01000013">
    <property type="protein sequence ID" value="TNV11931.1"/>
    <property type="molecule type" value="Genomic_DNA"/>
</dbReference>
<gene>
    <name evidence="6" type="ORF">FIC94_18220</name>
</gene>
<dbReference type="PANTHER" id="PTHR30136">
    <property type="entry name" value="HELIX-TURN-HELIX TRANSCRIPTIONAL REGULATOR, ICLR FAMILY"/>
    <property type="match status" value="1"/>
</dbReference>
<accession>A0ABY2Y2U8</accession>
<dbReference type="Gene3D" id="1.10.10.10">
    <property type="entry name" value="Winged helix-like DNA-binding domain superfamily/Winged helix DNA-binding domain"/>
    <property type="match status" value="1"/>
</dbReference>
<comment type="caution">
    <text evidence="6">The sequence shown here is derived from an EMBL/GenBank/DDBJ whole genome shotgun (WGS) entry which is preliminary data.</text>
</comment>
<dbReference type="InterPro" id="IPR036390">
    <property type="entry name" value="WH_DNA-bd_sf"/>
</dbReference>
<dbReference type="PANTHER" id="PTHR30136:SF35">
    <property type="entry name" value="HTH-TYPE TRANSCRIPTIONAL REGULATOR RV1719"/>
    <property type="match status" value="1"/>
</dbReference>
<feature type="domain" description="HTH iclR-type" evidence="4">
    <location>
        <begin position="39"/>
        <end position="100"/>
    </location>
</feature>
<dbReference type="RefSeq" id="WP_140025923.1">
    <property type="nucleotide sequence ID" value="NZ_JBHUFG010000001.1"/>
</dbReference>
<dbReference type="Gene3D" id="3.30.450.40">
    <property type="match status" value="1"/>
</dbReference>
<sequence length="290" mass="31460">MKFILQLMIGVLRFVCQHALEFCGYRVLWGEKCVMSQANGSVIKAFQILDLFDDQLLQIGSSDVVSRLGLNTITAHRFLKTLEAAGALVAVSRGHYRLGYKLAELGKRAAGADNLRSALQPVLDQLTKDVGEATLASSFDGESAICIARALPDRPMFVSIQLGSHLEAYASAHGKLWLAHLSETALDAYLERVELKAINEGFVPNRSGLIAELQDIRESGLAFNRGEREPDVYALAVPVLNPSGKMICGLSVFSSKSRMEPLIANDLAAKLRAAAKKVQIAFYGTATHAS</sequence>
<dbReference type="SUPFAM" id="SSF55781">
    <property type="entry name" value="GAF domain-like"/>
    <property type="match status" value="1"/>
</dbReference>
<organism evidence="6 7">
    <name type="scientific">Ochrobactrum teleogrylli</name>
    <dbReference type="NCBI Taxonomy" id="2479765"/>
    <lineage>
        <taxon>Bacteria</taxon>
        <taxon>Pseudomonadati</taxon>
        <taxon>Pseudomonadota</taxon>
        <taxon>Alphaproteobacteria</taxon>
        <taxon>Hyphomicrobiales</taxon>
        <taxon>Brucellaceae</taxon>
        <taxon>Brucella/Ochrobactrum group</taxon>
        <taxon>Ochrobactrum</taxon>
    </lineage>
</organism>
<dbReference type="InterPro" id="IPR036388">
    <property type="entry name" value="WH-like_DNA-bd_sf"/>
</dbReference>
<dbReference type="SUPFAM" id="SSF46785">
    <property type="entry name" value="Winged helix' DNA-binding domain"/>
    <property type="match status" value="1"/>
</dbReference>
<reference evidence="6 7" key="1">
    <citation type="submission" date="2019-06" db="EMBL/GenBank/DDBJ databases">
        <title>Ochrobactrum cricket sp.nov., isolated from the insect Teleogryllus occipitalis living in deserted cropland.</title>
        <authorList>
            <person name="Hu M."/>
        </authorList>
    </citation>
    <scope>NUCLEOTIDE SEQUENCE [LARGE SCALE GENOMIC DNA]</scope>
    <source>
        <strain evidence="6 7">LCB8</strain>
    </source>
</reference>